<dbReference type="EMBL" id="CP004025">
    <property type="protein sequence ID" value="AGC43236.1"/>
    <property type="molecule type" value="Genomic_DNA"/>
</dbReference>
<dbReference type="KEGG" id="msd:MYSTI_01905"/>
<dbReference type="RefSeq" id="WP_015347498.1">
    <property type="nucleotide sequence ID" value="NC_020126.1"/>
</dbReference>
<name>L7U376_MYXSD</name>
<protein>
    <submittedName>
        <fullName evidence="1">Uncharacterized protein</fullName>
    </submittedName>
</protein>
<dbReference type="AlphaFoldDB" id="L7U376"/>
<evidence type="ECO:0000313" key="1">
    <source>
        <dbReference type="EMBL" id="AGC43236.1"/>
    </source>
</evidence>
<accession>L7U376</accession>
<dbReference type="HOGENOM" id="CLU_2058848_0_0_7"/>
<proteinExistence type="predicted"/>
<sequence length="119" mass="13636">MTGRNKEDLAREIAVGLVRGVSGPKYEDWQDALITGIAETWSRDDLYALLEAVRKRVEVIDWTQVRRTCTNCDHEGPVDPDFGLRSSRGKPLPQSWCVNCRANTNYRAKPRKYKVVQKD</sequence>
<gene>
    <name evidence="1" type="ordered locus">MYSTI_01905</name>
</gene>
<keyword evidence="2" id="KW-1185">Reference proteome</keyword>
<dbReference type="Proteomes" id="UP000011131">
    <property type="component" value="Chromosome"/>
</dbReference>
<dbReference type="PATRIC" id="fig|1278073.3.peg.1956"/>
<evidence type="ECO:0000313" key="2">
    <source>
        <dbReference type="Proteomes" id="UP000011131"/>
    </source>
</evidence>
<reference evidence="1 2" key="1">
    <citation type="journal article" date="2013" name="Genome Announc.">
        <title>Complete genome sequence of Myxococcus stipitatus strain DSM 14675, a fruiting myxobacterium.</title>
        <authorList>
            <person name="Huntley S."/>
            <person name="Kneip S."/>
            <person name="Treuner-Lange A."/>
            <person name="Sogaard-Andersen L."/>
        </authorList>
    </citation>
    <scope>NUCLEOTIDE SEQUENCE [LARGE SCALE GENOMIC DNA]</scope>
    <source>
        <strain evidence="2">DSM 14675 / JCM 12634 / Mx s8</strain>
    </source>
</reference>
<organism evidence="1 2">
    <name type="scientific">Myxococcus stipitatus (strain DSM 14675 / JCM 12634 / Mx s8)</name>
    <dbReference type="NCBI Taxonomy" id="1278073"/>
    <lineage>
        <taxon>Bacteria</taxon>
        <taxon>Pseudomonadati</taxon>
        <taxon>Myxococcota</taxon>
        <taxon>Myxococcia</taxon>
        <taxon>Myxococcales</taxon>
        <taxon>Cystobacterineae</taxon>
        <taxon>Myxococcaceae</taxon>
        <taxon>Myxococcus</taxon>
    </lineage>
</organism>